<dbReference type="EMBL" id="VFQX01000009">
    <property type="protein sequence ID" value="KAF0982281.1"/>
    <property type="molecule type" value="Genomic_DNA"/>
</dbReference>
<dbReference type="AlphaFoldDB" id="A0A6A5C5A4"/>
<organism evidence="1 2">
    <name type="scientific">Naegleria fowleri</name>
    <name type="common">Brain eating amoeba</name>
    <dbReference type="NCBI Taxonomy" id="5763"/>
    <lineage>
        <taxon>Eukaryota</taxon>
        <taxon>Discoba</taxon>
        <taxon>Heterolobosea</taxon>
        <taxon>Tetramitia</taxon>
        <taxon>Eutetramitia</taxon>
        <taxon>Vahlkampfiidae</taxon>
        <taxon>Naegleria</taxon>
    </lineage>
</organism>
<sequence length="183" mass="21364">MFGINNTMNLEIKRKPREPTLSMEMDEEGSITSFMMMNSRSMPTFNHSKASSCGRNSTKHTSQRLFIPLAHQPNTTPNDLEEDLNDDEAFFSYSEYSEANMLEECHRDWKPMTASSCSLEEKDKDFELDHHSFFTPHIPMKHQWSVQEQAFLMMIEEGSCSSNRENQLMEMAQRIDFNAHHQL</sequence>
<proteinExistence type="predicted"/>
<dbReference type="Proteomes" id="UP000444721">
    <property type="component" value="Unassembled WGS sequence"/>
</dbReference>
<reference evidence="1 2" key="1">
    <citation type="journal article" date="2019" name="Sci. Rep.">
        <title>Nanopore sequencing improves the draft genome of the human pathogenic amoeba Naegleria fowleri.</title>
        <authorList>
            <person name="Liechti N."/>
            <person name="Schurch N."/>
            <person name="Bruggmann R."/>
            <person name="Wittwer M."/>
        </authorList>
    </citation>
    <scope>NUCLEOTIDE SEQUENCE [LARGE SCALE GENOMIC DNA]</scope>
    <source>
        <strain evidence="1 2">ATCC 30894</strain>
    </source>
</reference>
<dbReference type="GeneID" id="68118426"/>
<evidence type="ECO:0000313" key="1">
    <source>
        <dbReference type="EMBL" id="KAF0982281.1"/>
    </source>
</evidence>
<keyword evidence="2" id="KW-1185">Reference proteome</keyword>
<comment type="caution">
    <text evidence="1">The sequence shown here is derived from an EMBL/GenBank/DDBJ whole genome shotgun (WGS) entry which is preliminary data.</text>
</comment>
<dbReference type="RefSeq" id="XP_044566994.1">
    <property type="nucleotide sequence ID" value="XM_044701595.1"/>
</dbReference>
<evidence type="ECO:0000313" key="2">
    <source>
        <dbReference type="Proteomes" id="UP000444721"/>
    </source>
</evidence>
<gene>
    <name evidence="1" type="ORF">FDP41_011211</name>
</gene>
<accession>A0A6A5C5A4</accession>
<dbReference type="VEuPathDB" id="AmoebaDB:NF0085820"/>
<protein>
    <submittedName>
        <fullName evidence="1">Uncharacterized protein</fullName>
    </submittedName>
</protein>
<dbReference type="VEuPathDB" id="AmoebaDB:FDP41_011211"/>
<name>A0A6A5C5A4_NAEFO</name>
<dbReference type="OrthoDB" id="10548640at2759"/>